<feature type="compositionally biased region" description="Basic residues" evidence="10">
    <location>
        <begin position="100"/>
        <end position="113"/>
    </location>
</feature>
<dbReference type="InterPro" id="IPR051140">
    <property type="entry name" value="GATA_TF"/>
</dbReference>
<keyword evidence="6" id="KW-0238">DNA-binding</keyword>
<dbReference type="InterPro" id="IPR000679">
    <property type="entry name" value="Znf_GATA"/>
</dbReference>
<organism evidence="12 13">
    <name type="scientific">Camelina sativa</name>
    <name type="common">False flax</name>
    <name type="synonym">Myagrum sativum</name>
    <dbReference type="NCBI Taxonomy" id="90675"/>
    <lineage>
        <taxon>Eukaryota</taxon>
        <taxon>Viridiplantae</taxon>
        <taxon>Streptophyta</taxon>
        <taxon>Embryophyta</taxon>
        <taxon>Tracheophyta</taxon>
        <taxon>Spermatophyta</taxon>
        <taxon>Magnoliopsida</taxon>
        <taxon>eudicotyledons</taxon>
        <taxon>Gunneridae</taxon>
        <taxon>Pentapetalae</taxon>
        <taxon>rosids</taxon>
        <taxon>malvids</taxon>
        <taxon>Brassicales</taxon>
        <taxon>Brassicaceae</taxon>
        <taxon>Camelineae</taxon>
        <taxon>Camelina</taxon>
    </lineage>
</organism>
<dbReference type="PROSITE" id="PS50114">
    <property type="entry name" value="GATA_ZN_FINGER_2"/>
    <property type="match status" value="1"/>
</dbReference>
<accession>A0ABM0Y5H5</accession>
<feature type="domain" description="GATA-type" evidence="11">
    <location>
        <begin position="127"/>
        <end position="163"/>
    </location>
</feature>
<dbReference type="PROSITE" id="PS00344">
    <property type="entry name" value="GATA_ZN_FINGER_1"/>
    <property type="match status" value="1"/>
</dbReference>
<name>A0ABM0Y5H5_CAMSA</name>
<evidence type="ECO:0000256" key="7">
    <source>
        <dbReference type="ARBA" id="ARBA00023159"/>
    </source>
</evidence>
<feature type="region of interest" description="Disordered" evidence="10">
    <location>
        <begin position="66"/>
        <end position="115"/>
    </location>
</feature>
<dbReference type="RefSeq" id="XP_010495858.1">
    <property type="nucleotide sequence ID" value="XM_010497556.1"/>
</dbReference>
<sequence>MSRKDVVVHEEEEEDLGTAMQKMTIPLAELNQLPNDSVYNFVDGVRKIIEDPNLLFEDSREFGNLHQDDKSVEDSKDSKQFENSTKPPTASRGRFSVPPKRSRNKRGRPKRQCLKSSATVVDSNFVDITDKSCTHCGTRNTPMWREGPRGPRTLCNACGVRYRTGRLYPEYRPASSPEFKPNVHSNFHRKVMEIRRERHSPPTQ</sequence>
<dbReference type="CDD" id="cd00202">
    <property type="entry name" value="ZnF_GATA"/>
    <property type="match status" value="1"/>
</dbReference>
<keyword evidence="2" id="KW-0479">Metal-binding</keyword>
<evidence type="ECO:0000259" key="11">
    <source>
        <dbReference type="PROSITE" id="PS50114"/>
    </source>
</evidence>
<evidence type="ECO:0000256" key="5">
    <source>
        <dbReference type="ARBA" id="ARBA00023015"/>
    </source>
</evidence>
<comment type="similarity">
    <text evidence="1">Belongs to the type IV zinc-finger family. Class A subfamily.</text>
</comment>
<evidence type="ECO:0000256" key="9">
    <source>
        <dbReference type="PROSITE-ProRule" id="PRU00094"/>
    </source>
</evidence>
<protein>
    <submittedName>
        <fullName evidence="13">GATA transcription factor 14-like</fullName>
    </submittedName>
</protein>
<dbReference type="Pfam" id="PF00320">
    <property type="entry name" value="GATA"/>
    <property type="match status" value="1"/>
</dbReference>
<keyword evidence="4" id="KW-0862">Zinc</keyword>
<dbReference type="SMART" id="SM00401">
    <property type="entry name" value="ZnF_GATA"/>
    <property type="match status" value="1"/>
</dbReference>
<gene>
    <name evidence="13" type="primary">LOC104773006</name>
</gene>
<dbReference type="Proteomes" id="UP000694864">
    <property type="component" value="Unplaced"/>
</dbReference>
<feature type="compositionally biased region" description="Basic and acidic residues" evidence="10">
    <location>
        <begin position="66"/>
        <end position="80"/>
    </location>
</feature>
<dbReference type="Gene3D" id="3.30.50.10">
    <property type="entry name" value="Erythroid Transcription Factor GATA-1, subunit A"/>
    <property type="match status" value="1"/>
</dbReference>
<evidence type="ECO:0000256" key="8">
    <source>
        <dbReference type="ARBA" id="ARBA00023163"/>
    </source>
</evidence>
<dbReference type="SUPFAM" id="SSF57716">
    <property type="entry name" value="Glucocorticoid receptor-like (DNA-binding domain)"/>
    <property type="match status" value="1"/>
</dbReference>
<evidence type="ECO:0000256" key="1">
    <source>
        <dbReference type="ARBA" id="ARBA00005694"/>
    </source>
</evidence>
<keyword evidence="12" id="KW-1185">Reference proteome</keyword>
<evidence type="ECO:0000256" key="2">
    <source>
        <dbReference type="ARBA" id="ARBA00022723"/>
    </source>
</evidence>
<keyword evidence="3 9" id="KW-0863">Zinc-finger</keyword>
<evidence type="ECO:0000313" key="13">
    <source>
        <dbReference type="RefSeq" id="XP_010495858.1"/>
    </source>
</evidence>
<reference evidence="12" key="1">
    <citation type="journal article" date="2014" name="Nat. Commun.">
        <title>The emerging biofuel crop Camelina sativa retains a highly undifferentiated hexaploid genome structure.</title>
        <authorList>
            <person name="Kagale S."/>
            <person name="Koh C."/>
            <person name="Nixon J."/>
            <person name="Bollina V."/>
            <person name="Clarke W.E."/>
            <person name="Tuteja R."/>
            <person name="Spillane C."/>
            <person name="Robinson S.J."/>
            <person name="Links M.G."/>
            <person name="Clarke C."/>
            <person name="Higgins E.E."/>
            <person name="Huebert T."/>
            <person name="Sharpe A.G."/>
            <person name="Parkin I.A."/>
        </authorList>
    </citation>
    <scope>NUCLEOTIDE SEQUENCE [LARGE SCALE GENOMIC DNA]</scope>
    <source>
        <strain evidence="12">cv. DH55</strain>
    </source>
</reference>
<dbReference type="PANTHER" id="PTHR45658">
    <property type="entry name" value="GATA TRANSCRIPTION FACTOR"/>
    <property type="match status" value="1"/>
</dbReference>
<keyword evidence="7" id="KW-0010">Activator</keyword>
<dbReference type="GeneID" id="104773006"/>
<dbReference type="PANTHER" id="PTHR45658:SF18">
    <property type="entry name" value="PROTEIN GAT2"/>
    <property type="match status" value="1"/>
</dbReference>
<keyword evidence="5" id="KW-0805">Transcription regulation</keyword>
<reference evidence="13" key="2">
    <citation type="submission" date="2025-08" db="UniProtKB">
        <authorList>
            <consortium name="RefSeq"/>
        </authorList>
    </citation>
    <scope>IDENTIFICATION</scope>
    <source>
        <tissue evidence="13">Leaf</tissue>
    </source>
</reference>
<evidence type="ECO:0000256" key="10">
    <source>
        <dbReference type="SAM" id="MobiDB-lite"/>
    </source>
</evidence>
<evidence type="ECO:0000256" key="4">
    <source>
        <dbReference type="ARBA" id="ARBA00022833"/>
    </source>
</evidence>
<evidence type="ECO:0000313" key="12">
    <source>
        <dbReference type="Proteomes" id="UP000694864"/>
    </source>
</evidence>
<proteinExistence type="inferred from homology"/>
<evidence type="ECO:0000256" key="6">
    <source>
        <dbReference type="ARBA" id="ARBA00023125"/>
    </source>
</evidence>
<dbReference type="InterPro" id="IPR013088">
    <property type="entry name" value="Znf_NHR/GATA"/>
</dbReference>
<evidence type="ECO:0000256" key="3">
    <source>
        <dbReference type="ARBA" id="ARBA00022771"/>
    </source>
</evidence>
<keyword evidence="8" id="KW-0804">Transcription</keyword>